<dbReference type="InterPro" id="IPR012338">
    <property type="entry name" value="Beta-lactam/transpept-like"/>
</dbReference>
<reference evidence="2 3" key="1">
    <citation type="journal article" date="2015" name="Genome Announc.">
        <title>Draft Genome Sequence and Gene Annotation of the Entomopathogenic Fungus Verticillium hemipterigenum.</title>
        <authorList>
            <person name="Horn F."/>
            <person name="Habel A."/>
            <person name="Scharf D.H."/>
            <person name="Dworschak J."/>
            <person name="Brakhage A.A."/>
            <person name="Guthke R."/>
            <person name="Hertweck C."/>
            <person name="Linde J."/>
        </authorList>
    </citation>
    <scope>NUCLEOTIDE SEQUENCE [LARGE SCALE GENOMIC DNA]</scope>
</reference>
<dbReference type="Gene3D" id="3.40.710.10">
    <property type="entry name" value="DD-peptidase/beta-lactamase superfamily"/>
    <property type="match status" value="1"/>
</dbReference>
<dbReference type="InterPro" id="IPR050789">
    <property type="entry name" value="Diverse_Enzym_Activities"/>
</dbReference>
<organism evidence="2 3">
    <name type="scientific">[Torrubiella] hemipterigena</name>
    <dbReference type="NCBI Taxonomy" id="1531966"/>
    <lineage>
        <taxon>Eukaryota</taxon>
        <taxon>Fungi</taxon>
        <taxon>Dikarya</taxon>
        <taxon>Ascomycota</taxon>
        <taxon>Pezizomycotina</taxon>
        <taxon>Sordariomycetes</taxon>
        <taxon>Hypocreomycetidae</taxon>
        <taxon>Hypocreales</taxon>
        <taxon>Clavicipitaceae</taxon>
        <taxon>Clavicipitaceae incertae sedis</taxon>
        <taxon>'Torrubiella' clade</taxon>
    </lineage>
</organism>
<protein>
    <recommendedName>
        <fullName evidence="1">Beta-lactamase-related domain-containing protein</fullName>
    </recommendedName>
</protein>
<dbReference type="HOGENOM" id="CLU_020027_8_2_1"/>
<name>A0A0A1TMD3_9HYPO</name>
<keyword evidence="3" id="KW-1185">Reference proteome</keyword>
<feature type="domain" description="Beta-lactamase-related" evidence="1">
    <location>
        <begin position="30"/>
        <end position="353"/>
    </location>
</feature>
<dbReference type="STRING" id="1531966.A0A0A1TMD3"/>
<evidence type="ECO:0000313" key="3">
    <source>
        <dbReference type="Proteomes" id="UP000039046"/>
    </source>
</evidence>
<dbReference type="EMBL" id="CDHN01000004">
    <property type="protein sequence ID" value="CEJ92320.1"/>
    <property type="molecule type" value="Genomic_DNA"/>
</dbReference>
<gene>
    <name evidence="2" type="ORF">VHEMI07980</name>
</gene>
<dbReference type="SUPFAM" id="SSF56601">
    <property type="entry name" value="beta-lactamase/transpeptidase-like"/>
    <property type="match status" value="1"/>
</dbReference>
<sequence length="482" mass="51920">MSSNNIFDEIDAFLVAGKPSGTTPANVLAELGATSVSLAVLDGGKITSRCYSNYGYNEQTVYQAASISKAINSLAVMRLVEQGRLALTSTVKDVLPQDLVALLTEGSPAAQRPLIEGITVKQLLSHTAGLSVSGIHGNTGDEDLPTTKESIAGSLRASNPRVRQVELPGTTYRYSGGGITVLQAMMETVTGHHYPDLMRELVLEPLGMARSWYGVLPQDEENAASVYVTALQPFPIKHFNFPTMAAAGLWTTPSDLLRAIAAVQASLDGEEGAFLKQDTARAMLEEVDSDVALSWFLKKDENDKPAWFSHSGHNYPGFFSLVIGSTDHLGSAEMPKNCGVAFMTNSEDGANVGHMLAVAVAHRKGWPMSWVRKTWSMPLGLSGQLAGSRWKAWEGVWTDKDGKHTYEMKALEGGEPGLVFDGVGSLQLVPAAGRRLKKENGYEEFVVEGMEVVMTLEEEKDGGEKVVKLSQDAGTVELTRAK</sequence>
<accession>A0A0A1TMD3</accession>
<dbReference type="PANTHER" id="PTHR43283">
    <property type="entry name" value="BETA-LACTAMASE-RELATED"/>
    <property type="match status" value="1"/>
</dbReference>
<dbReference type="InterPro" id="IPR001466">
    <property type="entry name" value="Beta-lactam-related"/>
</dbReference>
<dbReference type="Proteomes" id="UP000039046">
    <property type="component" value="Unassembled WGS sequence"/>
</dbReference>
<dbReference type="OrthoDB" id="6220758at2759"/>
<dbReference type="Pfam" id="PF00144">
    <property type="entry name" value="Beta-lactamase"/>
    <property type="match status" value="1"/>
</dbReference>
<proteinExistence type="predicted"/>
<dbReference type="AlphaFoldDB" id="A0A0A1TMD3"/>
<evidence type="ECO:0000259" key="1">
    <source>
        <dbReference type="Pfam" id="PF00144"/>
    </source>
</evidence>
<evidence type="ECO:0000313" key="2">
    <source>
        <dbReference type="EMBL" id="CEJ92320.1"/>
    </source>
</evidence>